<feature type="compositionally biased region" description="Basic and acidic residues" evidence="4">
    <location>
        <begin position="841"/>
        <end position="870"/>
    </location>
</feature>
<feature type="compositionally biased region" description="Basic and acidic residues" evidence="4">
    <location>
        <begin position="813"/>
        <end position="822"/>
    </location>
</feature>
<evidence type="ECO:0000256" key="3">
    <source>
        <dbReference type="ARBA" id="ARBA00022833"/>
    </source>
</evidence>
<dbReference type="InterPro" id="IPR052445">
    <property type="entry name" value="ZnF-G_patch_domain"/>
</dbReference>
<evidence type="ECO:0000256" key="4">
    <source>
        <dbReference type="SAM" id="MobiDB-lite"/>
    </source>
</evidence>
<dbReference type="EMBL" id="VWZO01000029">
    <property type="protein sequence ID" value="NXH09194.1"/>
    <property type="molecule type" value="Genomic_DNA"/>
</dbReference>
<dbReference type="PROSITE" id="PS00028">
    <property type="entry name" value="ZINC_FINGER_C2H2_1"/>
    <property type="match status" value="1"/>
</dbReference>
<dbReference type="GO" id="GO:0005634">
    <property type="term" value="C:nucleus"/>
    <property type="evidence" value="ECO:0007669"/>
    <property type="project" value="TreeGrafter"/>
</dbReference>
<proteinExistence type="predicted"/>
<gene>
    <name evidence="6" type="primary">Znf804a</name>
    <name evidence="6" type="ORF">BUCCAP_R01428</name>
</gene>
<dbReference type="Proteomes" id="UP000534107">
    <property type="component" value="Unassembled WGS sequence"/>
</dbReference>
<feature type="region of interest" description="Disordered" evidence="4">
    <location>
        <begin position="749"/>
        <end position="941"/>
    </location>
</feature>
<feature type="non-terminal residue" evidence="6">
    <location>
        <position position="1182"/>
    </location>
</feature>
<name>A0A7K9H8S3_9PICI</name>
<keyword evidence="3" id="KW-0862">Zinc</keyword>
<feature type="region of interest" description="Disordered" evidence="4">
    <location>
        <begin position="343"/>
        <end position="365"/>
    </location>
</feature>
<dbReference type="AlphaFoldDB" id="A0A7K9H8S3"/>
<protein>
    <submittedName>
        <fullName evidence="6">Z804A protein</fullName>
    </submittedName>
</protein>
<feature type="region of interest" description="Disordered" evidence="4">
    <location>
        <begin position="451"/>
        <end position="486"/>
    </location>
</feature>
<feature type="domain" description="C2H2-type" evidence="5">
    <location>
        <begin position="22"/>
        <end position="44"/>
    </location>
</feature>
<feature type="compositionally biased region" description="Low complexity" evidence="4">
    <location>
        <begin position="903"/>
        <end position="917"/>
    </location>
</feature>
<sequence length="1182" mass="132052">DYAEKKNTIAKALEDLKANFYCELCDKQYYKHQEFDNHINSYDHAHKQRLKELKQREFARNVASKSRKDERKQEKALQRLHKLAELRKERTCAPGSGPMFKSTTVTVRDHCSDVLQSATLNPANKQNFSSTLTHDTHNCKDIASVLSSTAGNACSNKPDTNKCGDQVPGAQGHRVGFSFAFPKKAAVKLESSAAVFYEYDETSMEHGFSRRSRFVPGGCNLQSPSASEIVLCPEEKHNCFHPLVEKCIDTAEAPEAQESKELADEESRVLDSPVLTPAESHSKQLVSSDMDGYSIDVSASDSPDQTLPAAVDSAQILPLDCSGYELQANRTLTQVAVEDSVSLQDVAEENDKDRNNDSSTTQTEMQKLGTDALVLSPSEEGNSGAPQSKADMRKRPCEPFVPVLSKHGSNILQWPSEMLFYTSTDPSISYSCNPLYFDFKSSRASESQAKTKHQPNIPHLNHKTESNHSLVSDVANKPTSESGDYETEMNKNVCNYTVPLTSDVSFIRNCDLAKNQTKVSLDESFRIRKIEKYHVAKNHLRQNTVIDEKYNKVWIKESYEKWLHKSRRRKRRRKLCHCHHHHCGDIMTAQVEMSSVTEKEMSYRNENKYQHLQNSPEKCRHDAGNIWLATGEIQQSHQKLGIENGHKRVMSVSDHVHRERGWCDIWSAKSSGPHHSCKHLIRRSKASFRRQAKQLALSSRRHSLRCSKTCCSWKVRRSSCSPEHKCLGHCSEEKSLSQNQSIKRGYNLLTEEPEKSHCKRRQPSYSSSSDDSSDGQTSSGEECLRQAHTHHKAKGKCRRRKTRIHHIFLGRNAKSETSRPSKENSASSVLSLSGDVLTQDSLKETDVDPKADHAKDTDETMQLEESKSSVETDSSQVLDDDKPTTCTAMESAPSTASDVVTGSAASVAEHSAPAAASTQDVLQDEKKNVNSHENQARYKVPLPNRHLEQAPPKSYLCHYELAEALPHEKINDVTSDWVQCNPGIFSSPPPLPFKEAHVNSHTFLTTEQLIAPFALPDQTLILPPDSHEKFKDLPSEAYQQILPQNMLANKVKFTFPPAAIQPPNSPLQPLPLQPPLCSTSVTTIHHTILQQHAAASTLKVLQPHQQFLSQVPALSRAPLPHLPVGARLCPGGHPTFVAPPHLPLLPPSVLHPTQLAFPPLPHTVFPSLLSPHPAVIPLQPLF</sequence>
<dbReference type="PANTHER" id="PTHR17614:SF13">
    <property type="entry name" value="ZINC FINGER PROTEIN 804A"/>
    <property type="match status" value="1"/>
</dbReference>
<reference evidence="6 7" key="1">
    <citation type="submission" date="2019-09" db="EMBL/GenBank/DDBJ databases">
        <title>Bird 10,000 Genomes (B10K) Project - Family phase.</title>
        <authorList>
            <person name="Zhang G."/>
        </authorList>
    </citation>
    <scope>NUCLEOTIDE SEQUENCE [LARGE SCALE GENOMIC DNA]</scope>
    <source>
        <strain evidence="6">B10K-DU-001-16</strain>
        <tissue evidence="6">Muscle</tissue>
    </source>
</reference>
<feature type="region of interest" description="Disordered" evidence="4">
    <location>
        <begin position="256"/>
        <end position="287"/>
    </location>
</feature>
<feature type="compositionally biased region" description="Low complexity" evidence="4">
    <location>
        <begin position="764"/>
        <end position="779"/>
    </location>
</feature>
<feature type="compositionally biased region" description="Basic and acidic residues" evidence="4">
    <location>
        <begin position="923"/>
        <end position="936"/>
    </location>
</feature>
<feature type="compositionally biased region" description="Polar residues" evidence="4">
    <location>
        <begin position="884"/>
        <end position="900"/>
    </location>
</feature>
<dbReference type="InterPro" id="IPR013087">
    <property type="entry name" value="Znf_C2H2_type"/>
</dbReference>
<dbReference type="SUPFAM" id="SSF57667">
    <property type="entry name" value="beta-beta-alpha zinc fingers"/>
    <property type="match status" value="1"/>
</dbReference>
<accession>A0A7K9H8S3</accession>
<comment type="caution">
    <text evidence="6">The sequence shown here is derived from an EMBL/GenBank/DDBJ whole genome shotgun (WGS) entry which is preliminary data.</text>
</comment>
<evidence type="ECO:0000313" key="6">
    <source>
        <dbReference type="EMBL" id="NXH09194.1"/>
    </source>
</evidence>
<feature type="non-terminal residue" evidence="6">
    <location>
        <position position="1"/>
    </location>
</feature>
<feature type="compositionally biased region" description="Basic residues" evidence="4">
    <location>
        <begin position="787"/>
        <end position="808"/>
    </location>
</feature>
<evidence type="ECO:0000256" key="2">
    <source>
        <dbReference type="ARBA" id="ARBA00022771"/>
    </source>
</evidence>
<dbReference type="OrthoDB" id="4822at2759"/>
<evidence type="ECO:0000313" key="7">
    <source>
        <dbReference type="Proteomes" id="UP000534107"/>
    </source>
</evidence>
<dbReference type="PANTHER" id="PTHR17614">
    <property type="entry name" value="ZINC FINGER-CONTAINING"/>
    <property type="match status" value="1"/>
</dbReference>
<keyword evidence="7" id="KW-1185">Reference proteome</keyword>
<evidence type="ECO:0000259" key="5">
    <source>
        <dbReference type="PROSITE" id="PS00028"/>
    </source>
</evidence>
<evidence type="ECO:0000256" key="1">
    <source>
        <dbReference type="ARBA" id="ARBA00022723"/>
    </source>
</evidence>
<keyword evidence="2" id="KW-0863">Zinc-finger</keyword>
<organism evidence="6 7">
    <name type="scientific">Bucco capensis</name>
    <name type="common">collared puffbird</name>
    <dbReference type="NCBI Taxonomy" id="135168"/>
    <lineage>
        <taxon>Eukaryota</taxon>
        <taxon>Metazoa</taxon>
        <taxon>Chordata</taxon>
        <taxon>Craniata</taxon>
        <taxon>Vertebrata</taxon>
        <taxon>Euteleostomi</taxon>
        <taxon>Archelosauria</taxon>
        <taxon>Archosauria</taxon>
        <taxon>Dinosauria</taxon>
        <taxon>Saurischia</taxon>
        <taxon>Theropoda</taxon>
        <taxon>Coelurosauria</taxon>
        <taxon>Aves</taxon>
        <taxon>Neognathae</taxon>
        <taxon>Neoaves</taxon>
        <taxon>Telluraves</taxon>
        <taxon>Coraciimorphae</taxon>
        <taxon>Piciformes</taxon>
        <taxon>Bucconidae</taxon>
        <taxon>Bucco</taxon>
    </lineage>
</organism>
<feature type="compositionally biased region" description="Basic and acidic residues" evidence="4">
    <location>
        <begin position="257"/>
        <end position="269"/>
    </location>
</feature>
<dbReference type="GO" id="GO:0008270">
    <property type="term" value="F:zinc ion binding"/>
    <property type="evidence" value="ECO:0007669"/>
    <property type="project" value="UniProtKB-KW"/>
</dbReference>
<feature type="compositionally biased region" description="Polar residues" evidence="4">
    <location>
        <begin position="823"/>
        <end position="840"/>
    </location>
</feature>
<keyword evidence="1" id="KW-0479">Metal-binding</keyword>
<dbReference type="InterPro" id="IPR036236">
    <property type="entry name" value="Znf_C2H2_sf"/>
</dbReference>